<accession>A0A939DKQ2</accession>
<keyword evidence="5 7" id="KW-0413">Isomerase</keyword>
<dbReference type="Gene3D" id="3.10.50.40">
    <property type="match status" value="1"/>
</dbReference>
<dbReference type="InterPro" id="IPR023058">
    <property type="entry name" value="PPIase_PpiC_CS"/>
</dbReference>
<dbReference type="InterPro" id="IPR000297">
    <property type="entry name" value="PPIase_PpiC"/>
</dbReference>
<proteinExistence type="inferred from homology"/>
<comment type="catalytic activity">
    <reaction evidence="1">
        <text>[protein]-peptidylproline (omega=180) = [protein]-peptidylproline (omega=0)</text>
        <dbReference type="Rhea" id="RHEA:16237"/>
        <dbReference type="Rhea" id="RHEA-COMP:10747"/>
        <dbReference type="Rhea" id="RHEA-COMP:10748"/>
        <dbReference type="ChEBI" id="CHEBI:83833"/>
        <dbReference type="ChEBI" id="CHEBI:83834"/>
        <dbReference type="EC" id="5.2.1.8"/>
    </reaction>
</comment>
<dbReference type="PROSITE" id="PS50198">
    <property type="entry name" value="PPIC_PPIASE_2"/>
    <property type="match status" value="1"/>
</dbReference>
<evidence type="ECO:0000256" key="1">
    <source>
        <dbReference type="ARBA" id="ARBA00000971"/>
    </source>
</evidence>
<dbReference type="Proteomes" id="UP000664654">
    <property type="component" value="Unassembled WGS sequence"/>
</dbReference>
<evidence type="ECO:0000256" key="2">
    <source>
        <dbReference type="ARBA" id="ARBA00007656"/>
    </source>
</evidence>
<dbReference type="SUPFAM" id="SSF109998">
    <property type="entry name" value="Triger factor/SurA peptide-binding domain-like"/>
    <property type="match status" value="1"/>
</dbReference>
<dbReference type="RefSeq" id="WP_206572464.1">
    <property type="nucleotide sequence ID" value="NZ_JAFKCV010000002.1"/>
</dbReference>
<gene>
    <name evidence="7" type="ORF">J0A66_03800</name>
</gene>
<dbReference type="Pfam" id="PF00639">
    <property type="entry name" value="Rotamase"/>
    <property type="match status" value="1"/>
</dbReference>
<dbReference type="PROSITE" id="PS01096">
    <property type="entry name" value="PPIC_PPIASE_1"/>
    <property type="match status" value="1"/>
</dbReference>
<comment type="caution">
    <text evidence="7">The sequence shown here is derived from an EMBL/GenBank/DDBJ whole genome shotgun (WGS) entry which is preliminary data.</text>
</comment>
<dbReference type="InterPro" id="IPR050245">
    <property type="entry name" value="PrsA_foldase"/>
</dbReference>
<comment type="similarity">
    <text evidence="2">Belongs to the PpiC/parvulin rotamase family.</text>
</comment>
<dbReference type="PANTHER" id="PTHR47245:SF2">
    <property type="entry name" value="PEPTIDYL-PROLYL CIS-TRANS ISOMERASE HP_0175-RELATED"/>
    <property type="match status" value="1"/>
</dbReference>
<dbReference type="EC" id="5.2.1.8" evidence="3"/>
<dbReference type="EMBL" id="JAFKCV010000002">
    <property type="protein sequence ID" value="MBN7824345.1"/>
    <property type="molecule type" value="Genomic_DNA"/>
</dbReference>
<dbReference type="InterPro" id="IPR027304">
    <property type="entry name" value="Trigger_fact/SurA_dom_sf"/>
</dbReference>
<feature type="domain" description="PpiC" evidence="6">
    <location>
        <begin position="107"/>
        <end position="208"/>
    </location>
</feature>
<dbReference type="GO" id="GO:0003755">
    <property type="term" value="F:peptidyl-prolyl cis-trans isomerase activity"/>
    <property type="evidence" value="ECO:0007669"/>
    <property type="project" value="UniProtKB-KW"/>
</dbReference>
<dbReference type="InterPro" id="IPR046357">
    <property type="entry name" value="PPIase_dom_sf"/>
</dbReference>
<evidence type="ECO:0000256" key="4">
    <source>
        <dbReference type="ARBA" id="ARBA00023110"/>
    </source>
</evidence>
<dbReference type="SUPFAM" id="SSF54534">
    <property type="entry name" value="FKBP-like"/>
    <property type="match status" value="1"/>
</dbReference>
<evidence type="ECO:0000259" key="6">
    <source>
        <dbReference type="PROSITE" id="PS50198"/>
    </source>
</evidence>
<evidence type="ECO:0000256" key="5">
    <source>
        <dbReference type="PROSITE-ProRule" id="PRU00278"/>
    </source>
</evidence>
<evidence type="ECO:0000256" key="3">
    <source>
        <dbReference type="ARBA" id="ARBA00013194"/>
    </source>
</evidence>
<keyword evidence="4 5" id="KW-0697">Rotamase</keyword>
<evidence type="ECO:0000313" key="7">
    <source>
        <dbReference type="EMBL" id="MBN7824345.1"/>
    </source>
</evidence>
<dbReference type="PANTHER" id="PTHR47245">
    <property type="entry name" value="PEPTIDYLPROLYL ISOMERASE"/>
    <property type="match status" value="1"/>
</dbReference>
<sequence>MIISDIPAVKVNNRPIDAEQISAEIQYHPAGTRREATVKAARALIINEVVRQRAVSVGLWPTDKLLESHQEEPLIEQLIARDAHLPKASEEDCRQFFGANQQRFASAPLLEVRHILLAADPKDADERANSRELADQLLILLQQNQQDFAELARSHSQCPSAKVGGNLGQISKGQTVPEFERQLFAAPKGLMNTPVETRYGFHLVEIVRRVEGHPLPYEQVRGDIRRYLDAKVRRKTIAQYLTCLLSEADIQGFDFGLEGSPLMQ</sequence>
<reference evidence="7" key="1">
    <citation type="submission" date="2021-03" db="EMBL/GenBank/DDBJ databases">
        <title>novel species isolated from a fishpond in China.</title>
        <authorList>
            <person name="Lu H."/>
            <person name="Cai Z."/>
        </authorList>
    </citation>
    <scope>NUCLEOTIDE SEQUENCE</scope>
    <source>
        <strain evidence="7">JCM 30855</strain>
    </source>
</reference>
<evidence type="ECO:0000313" key="8">
    <source>
        <dbReference type="Proteomes" id="UP000664654"/>
    </source>
</evidence>
<organism evidence="7 8">
    <name type="scientific">Bowmanella dokdonensis</name>
    <dbReference type="NCBI Taxonomy" id="751969"/>
    <lineage>
        <taxon>Bacteria</taxon>
        <taxon>Pseudomonadati</taxon>
        <taxon>Pseudomonadota</taxon>
        <taxon>Gammaproteobacteria</taxon>
        <taxon>Alteromonadales</taxon>
        <taxon>Alteromonadaceae</taxon>
        <taxon>Bowmanella</taxon>
    </lineage>
</organism>
<name>A0A939DKQ2_9ALTE</name>
<keyword evidence="8" id="KW-1185">Reference proteome</keyword>
<protein>
    <recommendedName>
        <fullName evidence="3">peptidylprolyl isomerase</fullName>
        <ecNumber evidence="3">5.2.1.8</ecNumber>
    </recommendedName>
</protein>
<dbReference type="AlphaFoldDB" id="A0A939DKQ2"/>